<dbReference type="STRING" id="946122.A0A0C2S194"/>
<sequence>MSPLGVYGHLGSGGKTVRFGTWNIISICNHDIPAAGRLVHGLVHNFPKLQLQAQVQPITLTLHWLELTNAPDLGGDKNDTCFVSR</sequence>
<dbReference type="AlphaFoldDB" id="A0A0C2S194"/>
<gene>
    <name evidence="1" type="ORF">M378DRAFT_17107</name>
</gene>
<reference evidence="1 2" key="1">
    <citation type="submission" date="2014-04" db="EMBL/GenBank/DDBJ databases">
        <title>Evolutionary Origins and Diversification of the Mycorrhizal Mutualists.</title>
        <authorList>
            <consortium name="DOE Joint Genome Institute"/>
            <consortium name="Mycorrhizal Genomics Consortium"/>
            <person name="Kohler A."/>
            <person name="Kuo A."/>
            <person name="Nagy L.G."/>
            <person name="Floudas D."/>
            <person name="Copeland A."/>
            <person name="Barry K.W."/>
            <person name="Cichocki N."/>
            <person name="Veneault-Fourrey C."/>
            <person name="LaButti K."/>
            <person name="Lindquist E.A."/>
            <person name="Lipzen A."/>
            <person name="Lundell T."/>
            <person name="Morin E."/>
            <person name="Murat C."/>
            <person name="Riley R."/>
            <person name="Ohm R."/>
            <person name="Sun H."/>
            <person name="Tunlid A."/>
            <person name="Henrissat B."/>
            <person name="Grigoriev I.V."/>
            <person name="Hibbett D.S."/>
            <person name="Martin F."/>
        </authorList>
    </citation>
    <scope>NUCLEOTIDE SEQUENCE [LARGE SCALE GENOMIC DNA]</scope>
    <source>
        <strain evidence="1 2">Koide BX008</strain>
    </source>
</reference>
<dbReference type="EMBL" id="KN818423">
    <property type="protein sequence ID" value="KIL56415.1"/>
    <property type="molecule type" value="Genomic_DNA"/>
</dbReference>
<evidence type="ECO:0000313" key="2">
    <source>
        <dbReference type="Proteomes" id="UP000054549"/>
    </source>
</evidence>
<dbReference type="HOGENOM" id="CLU_2512165_0_0_1"/>
<dbReference type="Proteomes" id="UP000054549">
    <property type="component" value="Unassembled WGS sequence"/>
</dbReference>
<name>A0A0C2S194_AMAMK</name>
<proteinExistence type="predicted"/>
<organism evidence="1 2">
    <name type="scientific">Amanita muscaria (strain Koide BX008)</name>
    <dbReference type="NCBI Taxonomy" id="946122"/>
    <lineage>
        <taxon>Eukaryota</taxon>
        <taxon>Fungi</taxon>
        <taxon>Dikarya</taxon>
        <taxon>Basidiomycota</taxon>
        <taxon>Agaricomycotina</taxon>
        <taxon>Agaricomycetes</taxon>
        <taxon>Agaricomycetidae</taxon>
        <taxon>Agaricales</taxon>
        <taxon>Pluteineae</taxon>
        <taxon>Amanitaceae</taxon>
        <taxon>Amanita</taxon>
    </lineage>
</organism>
<evidence type="ECO:0000313" key="1">
    <source>
        <dbReference type="EMBL" id="KIL56415.1"/>
    </source>
</evidence>
<accession>A0A0C2S194</accession>
<dbReference type="InParanoid" id="A0A0C2S194"/>
<keyword evidence="2" id="KW-1185">Reference proteome</keyword>
<protein>
    <submittedName>
        <fullName evidence="1">Uncharacterized protein</fullName>
    </submittedName>
</protein>